<organism evidence="3 4">
    <name type="scientific">Reticulomyxa filosa</name>
    <dbReference type="NCBI Taxonomy" id="46433"/>
    <lineage>
        <taxon>Eukaryota</taxon>
        <taxon>Sar</taxon>
        <taxon>Rhizaria</taxon>
        <taxon>Retaria</taxon>
        <taxon>Foraminifera</taxon>
        <taxon>Monothalamids</taxon>
        <taxon>Reticulomyxidae</taxon>
        <taxon>Reticulomyxa</taxon>
    </lineage>
</organism>
<sequence>MSVQVEVIKNSTKLRQSFAIAPCILFKEEILVCGGYVTNSCYSYHILKEQYKYICSYPNSVQLYGHCILQLTHLQTNPNEIHLLSFGGQGKHEMKQTFSMTYRSVWECDNYNWSGSVSQAFNTWIPHSENTNIGKIEDDLRGARGLIGGRNNDLLFITYYPQNVEVIDLKTMKPLTGIQNNMIPKDEPKFGINYHCFVPLTMNNKKSINHFILFCRNTGLLIKYDEQNKTFNYEKLPICSDLTESKFYSFVYLHDLIFLFGGRNSKCRTNGVWKYSMKEKTWDQCGFTLPMKINASFAVLSADNTTVHFVGVMDKVGKRQKMHVSINVEQLFELKEERVKNENKKKMELERLYAIPTEKDRVSDETRENKMTIEIPKNLKEMKVEIEKLEQKLKEWEEEKRIELNERNWDDIWSYDGAFKQIENEHLIQIHHISSIVKTLIGYRASISTDMSNSSKDLKEKIATQQSIKKELDERYLEKTRLKKEADEAIIKYVECIKQYNQLCDIEAQILIHKQQKDQIVNIIQSIDTFNHQVLNRFDQLNNNLKYLMENNQKWINENWSELEKKWSKWNSRDIAIFIGHTLKYGMSLLQMSKKDWMDVFELGMFSEACLIHDLFVQIHNKYPIDGNQQSIPKEYLCPLSKSIMKDPVIALDGKTYDRSSIMNQYQNISNDSSLMMNGKFFEKIAVTAQICLLRKDGEEKLVCFQLIADFVKSNKQL</sequence>
<gene>
    <name evidence="3" type="ORF">RFI_10475</name>
</gene>
<dbReference type="Proteomes" id="UP000023152">
    <property type="component" value="Unassembled WGS sequence"/>
</dbReference>
<evidence type="ECO:0000256" key="1">
    <source>
        <dbReference type="SAM" id="Coils"/>
    </source>
</evidence>
<dbReference type="Pfam" id="PF04564">
    <property type="entry name" value="U-box"/>
    <property type="match status" value="1"/>
</dbReference>
<dbReference type="PANTHER" id="PTHR46573">
    <property type="entry name" value="WD REPEAT, SAM AND U-BOX DOMAIN-CONTAINING PROTEIN 1"/>
    <property type="match status" value="1"/>
</dbReference>
<evidence type="ECO:0000313" key="4">
    <source>
        <dbReference type="Proteomes" id="UP000023152"/>
    </source>
</evidence>
<keyword evidence="4" id="KW-1185">Reference proteome</keyword>
<dbReference type="SUPFAM" id="SSF50965">
    <property type="entry name" value="Galactose oxidase, central domain"/>
    <property type="match status" value="1"/>
</dbReference>
<proteinExistence type="predicted"/>
<dbReference type="InterPro" id="IPR013083">
    <property type="entry name" value="Znf_RING/FYVE/PHD"/>
</dbReference>
<reference evidence="3 4" key="1">
    <citation type="journal article" date="2013" name="Curr. Biol.">
        <title>The Genome of the Foraminiferan Reticulomyxa filosa.</title>
        <authorList>
            <person name="Glockner G."/>
            <person name="Hulsmann N."/>
            <person name="Schleicher M."/>
            <person name="Noegel A.A."/>
            <person name="Eichinger L."/>
            <person name="Gallinger C."/>
            <person name="Pawlowski J."/>
            <person name="Sierra R."/>
            <person name="Euteneuer U."/>
            <person name="Pillet L."/>
            <person name="Moustafa A."/>
            <person name="Platzer M."/>
            <person name="Groth M."/>
            <person name="Szafranski K."/>
            <person name="Schliwa M."/>
        </authorList>
    </citation>
    <scope>NUCLEOTIDE SEQUENCE [LARGE SCALE GENOMIC DNA]</scope>
</reference>
<dbReference type="InterPro" id="IPR011043">
    <property type="entry name" value="Gal_Oxase/kelch_b-propeller"/>
</dbReference>
<dbReference type="CDD" id="cd16453">
    <property type="entry name" value="RING-Ubox"/>
    <property type="match status" value="1"/>
</dbReference>
<feature type="domain" description="U-box" evidence="2">
    <location>
        <begin position="631"/>
        <end position="662"/>
    </location>
</feature>
<keyword evidence="1" id="KW-0175">Coiled coil</keyword>
<dbReference type="SUPFAM" id="SSF57850">
    <property type="entry name" value="RING/U-box"/>
    <property type="match status" value="1"/>
</dbReference>
<dbReference type="Gene3D" id="2.120.10.80">
    <property type="entry name" value="Kelch-type beta propeller"/>
    <property type="match status" value="1"/>
</dbReference>
<dbReference type="InterPro" id="IPR052085">
    <property type="entry name" value="WD-SAM-U-box"/>
</dbReference>
<evidence type="ECO:0000259" key="2">
    <source>
        <dbReference type="PROSITE" id="PS51698"/>
    </source>
</evidence>
<protein>
    <recommendedName>
        <fullName evidence="2">U-box domain-containing protein</fullName>
    </recommendedName>
</protein>
<dbReference type="Pfam" id="PF01344">
    <property type="entry name" value="Kelch_1"/>
    <property type="match status" value="1"/>
</dbReference>
<dbReference type="PANTHER" id="PTHR46573:SF1">
    <property type="entry name" value="WD REPEAT, SAM AND U-BOX DOMAIN-CONTAINING PROTEIN 1"/>
    <property type="match status" value="1"/>
</dbReference>
<feature type="coiled-coil region" evidence="1">
    <location>
        <begin position="379"/>
        <end position="406"/>
    </location>
</feature>
<dbReference type="PROSITE" id="PS51698">
    <property type="entry name" value="U_BOX"/>
    <property type="match status" value="1"/>
</dbReference>
<dbReference type="Gene3D" id="3.30.40.10">
    <property type="entry name" value="Zinc/RING finger domain, C3HC4 (zinc finger)"/>
    <property type="match status" value="1"/>
</dbReference>
<accession>X6NL67</accession>
<evidence type="ECO:0000313" key="3">
    <source>
        <dbReference type="EMBL" id="ETO26658.1"/>
    </source>
</evidence>
<dbReference type="EMBL" id="ASPP01007723">
    <property type="protein sequence ID" value="ETO26658.1"/>
    <property type="molecule type" value="Genomic_DNA"/>
</dbReference>
<dbReference type="GO" id="GO:0016567">
    <property type="term" value="P:protein ubiquitination"/>
    <property type="evidence" value="ECO:0007669"/>
    <property type="project" value="InterPro"/>
</dbReference>
<dbReference type="AlphaFoldDB" id="X6NL67"/>
<dbReference type="InterPro" id="IPR015915">
    <property type="entry name" value="Kelch-typ_b-propeller"/>
</dbReference>
<name>X6NL67_RETFI</name>
<comment type="caution">
    <text evidence="3">The sequence shown here is derived from an EMBL/GenBank/DDBJ whole genome shotgun (WGS) entry which is preliminary data.</text>
</comment>
<dbReference type="InterPro" id="IPR006652">
    <property type="entry name" value="Kelch_1"/>
</dbReference>
<dbReference type="InterPro" id="IPR003613">
    <property type="entry name" value="Ubox_domain"/>
</dbReference>
<dbReference type="GO" id="GO:0004842">
    <property type="term" value="F:ubiquitin-protein transferase activity"/>
    <property type="evidence" value="ECO:0007669"/>
    <property type="project" value="InterPro"/>
</dbReference>